<evidence type="ECO:0000259" key="5">
    <source>
        <dbReference type="SMART" id="SM00329"/>
    </source>
</evidence>
<dbReference type="Pfam" id="PF01273">
    <property type="entry name" value="LBP_BPI_CETP"/>
    <property type="match status" value="1"/>
</dbReference>
<dbReference type="Pfam" id="PF02886">
    <property type="entry name" value="LBP_BPI_CETP_C"/>
    <property type="match status" value="1"/>
</dbReference>
<dbReference type="SMART" id="SM00328">
    <property type="entry name" value="BPI1"/>
    <property type="match status" value="1"/>
</dbReference>
<feature type="domain" description="Lipid-binding serum glycoprotein N-terminal" evidence="4">
    <location>
        <begin position="41"/>
        <end position="267"/>
    </location>
</feature>
<reference evidence="6" key="1">
    <citation type="submission" date="2023-05" db="EMBL/GenBank/DDBJ databases">
        <title>Nepenthes gracilis genome sequencing.</title>
        <authorList>
            <person name="Fukushima K."/>
        </authorList>
    </citation>
    <scope>NUCLEOTIDE SEQUENCE</scope>
    <source>
        <strain evidence="6">SING2019-196</strain>
    </source>
</reference>
<dbReference type="EMBL" id="BSYO01000001">
    <property type="protein sequence ID" value="GMG98724.1"/>
    <property type="molecule type" value="Genomic_DNA"/>
</dbReference>
<organism evidence="6 7">
    <name type="scientific">Nepenthes gracilis</name>
    <name type="common">Slender pitcher plant</name>
    <dbReference type="NCBI Taxonomy" id="150966"/>
    <lineage>
        <taxon>Eukaryota</taxon>
        <taxon>Viridiplantae</taxon>
        <taxon>Streptophyta</taxon>
        <taxon>Embryophyta</taxon>
        <taxon>Tracheophyta</taxon>
        <taxon>Spermatophyta</taxon>
        <taxon>Magnoliopsida</taxon>
        <taxon>eudicotyledons</taxon>
        <taxon>Gunneridae</taxon>
        <taxon>Pentapetalae</taxon>
        <taxon>Caryophyllales</taxon>
        <taxon>Nepenthaceae</taxon>
        <taxon>Nepenthes</taxon>
    </lineage>
</organism>
<evidence type="ECO:0000256" key="2">
    <source>
        <dbReference type="ARBA" id="ARBA00060933"/>
    </source>
</evidence>
<evidence type="ECO:0000256" key="1">
    <source>
        <dbReference type="ARBA" id="ARBA00023180"/>
    </source>
</evidence>
<protein>
    <recommendedName>
        <fullName evidence="8">Lipid-binding serum glycoprotein C-terminal domain-containing protein</fullName>
    </recommendedName>
</protein>
<dbReference type="FunFam" id="3.15.10.10:FF:000001">
    <property type="entry name" value="phospholipid transfer protein-like"/>
    <property type="match status" value="1"/>
</dbReference>
<dbReference type="Proteomes" id="UP001279734">
    <property type="component" value="Unassembled WGS sequence"/>
</dbReference>
<dbReference type="InterPro" id="IPR030675">
    <property type="entry name" value="BPI/LBP"/>
</dbReference>
<gene>
    <name evidence="6" type="ORF">Nepgr_000564</name>
</gene>
<evidence type="ECO:0008006" key="8">
    <source>
        <dbReference type="Google" id="ProtNLM"/>
    </source>
</evidence>
<dbReference type="SMART" id="SM00329">
    <property type="entry name" value="BPI2"/>
    <property type="match status" value="1"/>
</dbReference>
<comment type="similarity">
    <text evidence="2">Belongs to the BPI/LBP/Plunc superfamily. BPI/LBP (TC 1.C.40) family.</text>
</comment>
<dbReference type="InterPro" id="IPR045897">
    <property type="entry name" value="BPI/LBP_pln"/>
</dbReference>
<feature type="domain" description="Lipid-binding serum glycoprotein C-terminal" evidence="5">
    <location>
        <begin position="284"/>
        <end position="482"/>
    </location>
</feature>
<accession>A0AAD3P1X1</accession>
<keyword evidence="1" id="KW-0325">Glycoprotein</keyword>
<dbReference type="GO" id="GO:0005615">
    <property type="term" value="C:extracellular space"/>
    <property type="evidence" value="ECO:0007669"/>
    <property type="project" value="InterPro"/>
</dbReference>
<dbReference type="InterPro" id="IPR017943">
    <property type="entry name" value="Bactericidal_perm-incr_a/b_dom"/>
</dbReference>
<feature type="chain" id="PRO_5042189200" description="Lipid-binding serum glycoprotein C-terminal domain-containing protein" evidence="3">
    <location>
        <begin position="25"/>
        <end position="497"/>
    </location>
</feature>
<keyword evidence="7" id="KW-1185">Reference proteome</keyword>
<dbReference type="PIRSF" id="PIRSF002417">
    <property type="entry name" value="Lipid_binding_protein"/>
    <property type="match status" value="1"/>
</dbReference>
<dbReference type="SUPFAM" id="SSF55394">
    <property type="entry name" value="Bactericidal permeability-increasing protein, BPI"/>
    <property type="match status" value="2"/>
</dbReference>
<evidence type="ECO:0000259" key="4">
    <source>
        <dbReference type="SMART" id="SM00328"/>
    </source>
</evidence>
<feature type="signal peptide" evidence="3">
    <location>
        <begin position="1"/>
        <end position="24"/>
    </location>
</feature>
<sequence length="497" mass="54831">MKPPKNLLLCVLLMPSLFITISQAQRPPPATIDQSFISFLISTKGLEFVKDLLITEAVSSLTPLDIPPIQNTRKIPFLGNVNFLLSNITIYQINVSESYIKPGDSGVAIIVSGATANLSMNWYYSYSTAWLLPIEISDKGNASVEVEGMQVGLTIGFGNQEGILKLSLLECGCFVEDINIKLDGGASWLYQGFVDAFVGEIDSAVENAVTKKLKEGLLKLDSLLQSLPNEIPIDDMAYLNVSFVNDPVLSSSSIGFEVNGLFTPRERMPISDFNHKDLLTFSCDDPSKMLGISVDEAVFRSASSLYFNAGYLQWIVDKIPDQSLLNTAGWRFIIPQLYKKYPNDDMNLNISFASAPAVRILRDSIDAMVYADLIIDVLEDHEVIPVACILLEIQATGSVKILSNYLVGSVKLDDFTMSLKWSKIGNLRMRLIQPVVWTLIQTVFLPFANTRLGKGFPLPIIRGFTLENAGISFSNSSIVVCSDVAYEKSYDLALQIL</sequence>
<dbReference type="GO" id="GO:0008289">
    <property type="term" value="F:lipid binding"/>
    <property type="evidence" value="ECO:0007669"/>
    <property type="project" value="InterPro"/>
</dbReference>
<dbReference type="AlphaFoldDB" id="A0AAD3P1X1"/>
<evidence type="ECO:0000313" key="6">
    <source>
        <dbReference type="EMBL" id="GMG98724.1"/>
    </source>
</evidence>
<comment type="caution">
    <text evidence="6">The sequence shown here is derived from an EMBL/GenBank/DDBJ whole genome shotgun (WGS) entry which is preliminary data.</text>
</comment>
<dbReference type="InterPro" id="IPR001124">
    <property type="entry name" value="Lipid-bd_serum_glycop_C"/>
</dbReference>
<keyword evidence="3" id="KW-0732">Signal</keyword>
<dbReference type="Gene3D" id="3.15.20.10">
    <property type="entry name" value="Bactericidal permeability-increasing protein, domain 2"/>
    <property type="match status" value="1"/>
</dbReference>
<dbReference type="InterPro" id="IPR017942">
    <property type="entry name" value="Lipid-bd_serum_glycop_N"/>
</dbReference>
<proteinExistence type="inferred from homology"/>
<dbReference type="PANTHER" id="PTHR46801">
    <property type="entry name" value="OS06G0309200 PROTEIN"/>
    <property type="match status" value="1"/>
</dbReference>
<dbReference type="PANTHER" id="PTHR46801:SF2">
    <property type="entry name" value="LIPOPOLYSACCHARIDE-BINDING PROTEIN"/>
    <property type="match status" value="1"/>
</dbReference>
<dbReference type="Gene3D" id="3.15.10.10">
    <property type="entry name" value="Bactericidal permeability-increasing protein, domain 1"/>
    <property type="match status" value="1"/>
</dbReference>
<evidence type="ECO:0000313" key="7">
    <source>
        <dbReference type="Proteomes" id="UP001279734"/>
    </source>
</evidence>
<evidence type="ECO:0000256" key="3">
    <source>
        <dbReference type="SAM" id="SignalP"/>
    </source>
</evidence>
<name>A0AAD3P1X1_NEPGR</name>